<dbReference type="CDD" id="cd18793">
    <property type="entry name" value="SF2_C_SNF"/>
    <property type="match status" value="1"/>
</dbReference>
<evidence type="ECO:0000256" key="9">
    <source>
        <dbReference type="SAM" id="MobiDB-lite"/>
    </source>
</evidence>
<dbReference type="GO" id="GO:0004386">
    <property type="term" value="F:helicase activity"/>
    <property type="evidence" value="ECO:0007669"/>
    <property type="project" value="UniProtKB-KW"/>
</dbReference>
<evidence type="ECO:0000256" key="8">
    <source>
        <dbReference type="ARBA" id="ARBA00023242"/>
    </source>
</evidence>
<evidence type="ECO:0000256" key="5">
    <source>
        <dbReference type="ARBA" id="ARBA00022806"/>
    </source>
</evidence>
<dbReference type="GO" id="GO:0005634">
    <property type="term" value="C:nucleus"/>
    <property type="evidence" value="ECO:0007669"/>
    <property type="project" value="UniProtKB-SubCell"/>
</dbReference>
<evidence type="ECO:0000259" key="11">
    <source>
        <dbReference type="PROSITE" id="PS51192"/>
    </source>
</evidence>
<dbReference type="InterPro" id="IPR000330">
    <property type="entry name" value="SNF2_N"/>
</dbReference>
<dbReference type="InterPro" id="IPR001005">
    <property type="entry name" value="SANT/Myb"/>
</dbReference>
<accession>A0A7S2WPA6</accession>
<dbReference type="InterPro" id="IPR014001">
    <property type="entry name" value="Helicase_ATP-bd"/>
</dbReference>
<organism evidence="14">
    <name type="scientific">Rhizochromulina marina</name>
    <dbReference type="NCBI Taxonomy" id="1034831"/>
    <lineage>
        <taxon>Eukaryota</taxon>
        <taxon>Sar</taxon>
        <taxon>Stramenopiles</taxon>
        <taxon>Ochrophyta</taxon>
        <taxon>Dictyochophyceae</taxon>
        <taxon>Rhizochromulinales</taxon>
        <taxon>Rhizochromulina</taxon>
    </lineage>
</organism>
<dbReference type="InterPro" id="IPR036306">
    <property type="entry name" value="ISWI_HAND-dom_sf"/>
</dbReference>
<feature type="domain" description="SANT" evidence="13">
    <location>
        <begin position="764"/>
        <end position="819"/>
    </location>
</feature>
<evidence type="ECO:0000256" key="4">
    <source>
        <dbReference type="ARBA" id="ARBA00022801"/>
    </source>
</evidence>
<dbReference type="GO" id="GO:0034728">
    <property type="term" value="P:nucleosome organization"/>
    <property type="evidence" value="ECO:0007669"/>
    <property type="project" value="TreeGrafter"/>
</dbReference>
<proteinExistence type="inferred from homology"/>
<evidence type="ECO:0000256" key="6">
    <source>
        <dbReference type="ARBA" id="ARBA00022840"/>
    </source>
</evidence>
<dbReference type="PROSITE" id="PS51192">
    <property type="entry name" value="HELICASE_ATP_BIND_1"/>
    <property type="match status" value="1"/>
</dbReference>
<evidence type="ECO:0000256" key="2">
    <source>
        <dbReference type="ARBA" id="ARBA00009687"/>
    </source>
</evidence>
<sequence length="985" mass="112030">MELSADEKRQRRLEYLMAQSEVFAHFLSGADEGDVKRGGRGGGAAKAAKAKGGGRTRMSESAEDSAMMKGALQNRRVTRLDSQPRNIKGGTMRAYQLEGLNWMIKLNENGVNGILADEMGLGKTLQSISLLAFLKEVRGISGPHIVITPKSTVSNWMREIKKWCPELRPLKLLGSKEVRKQVVQDFIAPVAGNPTHRNWDVVVTSYEGVLKEKSTLTKIPWKYLMIDEAHRIKNEKSSLSVAVRLMKTQSRLLITGTPLQNNLHELWALLNFLLPDVFGSADDFDEWFSMGGEEARENVIRKLHTVLRPFMLRRVKADVEKDLPPKIETKLYIGLSAKQREWYTKILSKDAHSLNALGGPDRVKLLNVLMQLRKVCNHPYLFEGAEPGPPYTNGPHLWENAGKMVLLDKLLPKLRAQGSRVLIFSQMTRLLDILEDYMLIKGHVYCRIDGSTKGEDRDTAMDRFNAPDSPCFAFLLSTRAGGLGINLATADIVILYDSDWNPQVDLQAMDRAHRIGQTKTVRVFRFVTEGTVEEKIVERADRKLFLDAAVIQQGRLAEQNNQLSKGELMSMVKFGADEIFKGKTSTLSDTDIDVILKQGEQRTQEQQSLIQKDAQHSLANFSLLGDEGGGSLFAFEGEDYREKQRGGGLFLNLPQRERKRTYENLPAKVASSSAQRPRRGPPMHDFQFFQKDKLETLLQKEHELKLQRDQTLASIKELRTRASREQWGSDEEDPSAIADRLENETQTMQLSDREQATKTKLLEEGFGDWTRKDFKCFVAALEQHGREDTDNVFRQVGAETGKPETEVERYYGVFWKKGEKCLADWAKVVEKIERGEKKIARHQEIRDALESKVSRYEVPFMQLTMNYGAGGAGGARGKIWTEEEDAFLVCMMHRHGYGQWDRIRQEIRRAWQFKFDWFFKSRNSSELQRRCDILLRCIERENEELAKKSTTKRKGKAESGRRRSKNSTSAGGEDSGQTKKSRKSS</sequence>
<evidence type="ECO:0000313" key="14">
    <source>
        <dbReference type="EMBL" id="CAD9698370.1"/>
    </source>
</evidence>
<dbReference type="InterPro" id="IPR015195">
    <property type="entry name" value="SLIDE"/>
</dbReference>
<dbReference type="Pfam" id="PF00176">
    <property type="entry name" value="SNF2-rel_dom"/>
    <property type="match status" value="1"/>
</dbReference>
<evidence type="ECO:0000256" key="1">
    <source>
        <dbReference type="ARBA" id="ARBA00004123"/>
    </source>
</evidence>
<keyword evidence="8" id="KW-0539">Nucleus</keyword>
<dbReference type="PANTHER" id="PTHR45623">
    <property type="entry name" value="CHROMODOMAIN-HELICASE-DNA-BINDING PROTEIN 3-RELATED-RELATED"/>
    <property type="match status" value="1"/>
</dbReference>
<dbReference type="PROSITE" id="PS51194">
    <property type="entry name" value="HELICASE_CTER"/>
    <property type="match status" value="1"/>
</dbReference>
<dbReference type="GO" id="GO:0003677">
    <property type="term" value="F:DNA binding"/>
    <property type="evidence" value="ECO:0007669"/>
    <property type="project" value="InterPro"/>
</dbReference>
<dbReference type="GO" id="GO:0000785">
    <property type="term" value="C:chromatin"/>
    <property type="evidence" value="ECO:0007669"/>
    <property type="project" value="TreeGrafter"/>
</dbReference>
<keyword evidence="5" id="KW-0347">Helicase</keyword>
<dbReference type="InterPro" id="IPR038718">
    <property type="entry name" value="SNF2-like_sf"/>
</dbReference>
<dbReference type="GO" id="GO:0031491">
    <property type="term" value="F:nucleosome binding"/>
    <property type="evidence" value="ECO:0007669"/>
    <property type="project" value="InterPro"/>
</dbReference>
<dbReference type="CDD" id="cd00167">
    <property type="entry name" value="SANT"/>
    <property type="match status" value="1"/>
</dbReference>
<comment type="subcellular location">
    <subcellularLocation>
        <location evidence="1">Nucleus</location>
    </subcellularLocation>
</comment>
<evidence type="ECO:0000259" key="12">
    <source>
        <dbReference type="PROSITE" id="PS51194"/>
    </source>
</evidence>
<name>A0A7S2WPA6_9STRA</name>
<dbReference type="InterPro" id="IPR049730">
    <property type="entry name" value="SNF2/RAD54-like_C"/>
</dbReference>
<dbReference type="Gene3D" id="3.40.50.10810">
    <property type="entry name" value="Tandem AAA-ATPase domain"/>
    <property type="match status" value="1"/>
</dbReference>
<dbReference type="GO" id="GO:0140658">
    <property type="term" value="F:ATP-dependent chromatin remodeler activity"/>
    <property type="evidence" value="ECO:0007669"/>
    <property type="project" value="TreeGrafter"/>
</dbReference>
<dbReference type="GO" id="GO:0042393">
    <property type="term" value="F:histone binding"/>
    <property type="evidence" value="ECO:0007669"/>
    <property type="project" value="TreeGrafter"/>
</dbReference>
<evidence type="ECO:0000256" key="3">
    <source>
        <dbReference type="ARBA" id="ARBA00022741"/>
    </source>
</evidence>
<dbReference type="FunFam" id="3.40.50.300:FF:000082">
    <property type="entry name" value="ISWI chromatin remodeling complex ATPase ISW1"/>
    <property type="match status" value="1"/>
</dbReference>
<dbReference type="Pfam" id="PF00271">
    <property type="entry name" value="Helicase_C"/>
    <property type="match status" value="1"/>
</dbReference>
<feature type="domain" description="Helicase C-terminal" evidence="12">
    <location>
        <begin position="406"/>
        <end position="557"/>
    </location>
</feature>
<dbReference type="Pfam" id="PF09111">
    <property type="entry name" value="SLIDE"/>
    <property type="match status" value="1"/>
</dbReference>
<feature type="domain" description="Myb-like" evidence="10">
    <location>
        <begin position="880"/>
        <end position="935"/>
    </location>
</feature>
<dbReference type="AlphaFoldDB" id="A0A7S2WPA6"/>
<feature type="region of interest" description="Disordered" evidence="9">
    <location>
        <begin position="945"/>
        <end position="985"/>
    </location>
</feature>
<dbReference type="GO" id="GO:0016887">
    <property type="term" value="F:ATP hydrolysis activity"/>
    <property type="evidence" value="ECO:0007669"/>
    <property type="project" value="TreeGrafter"/>
</dbReference>
<dbReference type="InterPro" id="IPR001650">
    <property type="entry name" value="Helicase_C-like"/>
</dbReference>
<dbReference type="InterPro" id="IPR027417">
    <property type="entry name" value="P-loop_NTPase"/>
</dbReference>
<dbReference type="EMBL" id="HBHJ01021492">
    <property type="protein sequence ID" value="CAD9698370.1"/>
    <property type="molecule type" value="Transcribed_RNA"/>
</dbReference>
<dbReference type="CDD" id="cd17997">
    <property type="entry name" value="DEXHc_SMARCA1_SMARCA5"/>
    <property type="match status" value="1"/>
</dbReference>
<gene>
    <name evidence="14" type="ORF">RMAR1173_LOCUS14204</name>
</gene>
<dbReference type="Gene3D" id="1.20.5.1190">
    <property type="entry name" value="iswi atpase"/>
    <property type="match status" value="1"/>
</dbReference>
<dbReference type="Gene3D" id="1.10.10.60">
    <property type="entry name" value="Homeodomain-like"/>
    <property type="match status" value="2"/>
</dbReference>
<dbReference type="SUPFAM" id="SSF101224">
    <property type="entry name" value="HAND domain of the nucleosome remodeling ATPase ISWI"/>
    <property type="match status" value="1"/>
</dbReference>
<dbReference type="SUPFAM" id="SSF52540">
    <property type="entry name" value="P-loop containing nucleoside triphosphate hydrolases"/>
    <property type="match status" value="2"/>
</dbReference>
<dbReference type="SMART" id="SM00490">
    <property type="entry name" value="HELICc"/>
    <property type="match status" value="1"/>
</dbReference>
<evidence type="ECO:0000256" key="7">
    <source>
        <dbReference type="ARBA" id="ARBA00023054"/>
    </source>
</evidence>
<evidence type="ECO:0000259" key="10">
    <source>
        <dbReference type="PROSITE" id="PS50090"/>
    </source>
</evidence>
<protein>
    <submittedName>
        <fullName evidence="14">Uncharacterized protein</fullName>
    </submittedName>
</protein>
<reference evidence="14" key="1">
    <citation type="submission" date="2021-01" db="EMBL/GenBank/DDBJ databases">
        <authorList>
            <person name="Corre E."/>
            <person name="Pelletier E."/>
            <person name="Niang G."/>
            <person name="Scheremetjew M."/>
            <person name="Finn R."/>
            <person name="Kale V."/>
            <person name="Holt S."/>
            <person name="Cochrane G."/>
            <person name="Meng A."/>
            <person name="Brown T."/>
            <person name="Cohen L."/>
        </authorList>
    </citation>
    <scope>NUCLEOTIDE SEQUENCE</scope>
    <source>
        <strain evidence="14">CCMP1243</strain>
    </source>
</reference>
<evidence type="ECO:0000259" key="13">
    <source>
        <dbReference type="PROSITE" id="PS51293"/>
    </source>
</evidence>
<dbReference type="Gene3D" id="3.40.50.300">
    <property type="entry name" value="P-loop containing nucleotide triphosphate hydrolases"/>
    <property type="match status" value="1"/>
</dbReference>
<dbReference type="InterPro" id="IPR009057">
    <property type="entry name" value="Homeodomain-like_sf"/>
</dbReference>
<dbReference type="SMART" id="SM00717">
    <property type="entry name" value="SANT"/>
    <property type="match status" value="2"/>
</dbReference>
<feature type="domain" description="Helicase ATP-binding" evidence="11">
    <location>
        <begin position="104"/>
        <end position="276"/>
    </location>
</feature>
<keyword evidence="6" id="KW-0067">ATP-binding</keyword>
<dbReference type="PROSITE" id="PS50090">
    <property type="entry name" value="MYB_LIKE"/>
    <property type="match status" value="1"/>
</dbReference>
<dbReference type="PANTHER" id="PTHR45623:SF49">
    <property type="entry name" value="SWI_SNF-RELATED MATRIX-ASSOCIATED ACTIN-DEPENDENT REGULATOR OF CHROMATIN SUBFAMILY A MEMBER 5"/>
    <property type="match status" value="1"/>
</dbReference>
<keyword evidence="4" id="KW-0378">Hydrolase</keyword>
<dbReference type="SUPFAM" id="SSF46689">
    <property type="entry name" value="Homeodomain-like"/>
    <property type="match status" value="2"/>
</dbReference>
<keyword evidence="7" id="KW-0175">Coiled coil</keyword>
<dbReference type="PROSITE" id="PS51293">
    <property type="entry name" value="SANT"/>
    <property type="match status" value="1"/>
</dbReference>
<dbReference type="GO" id="GO:0005524">
    <property type="term" value="F:ATP binding"/>
    <property type="evidence" value="ECO:0007669"/>
    <property type="project" value="UniProtKB-KW"/>
</dbReference>
<dbReference type="SMART" id="SM00487">
    <property type="entry name" value="DEXDc"/>
    <property type="match status" value="1"/>
</dbReference>
<comment type="similarity">
    <text evidence="2">Belongs to the SNF2/RAD54 helicase family. ISWI subfamily.</text>
</comment>
<dbReference type="InterPro" id="IPR017884">
    <property type="entry name" value="SANT_dom"/>
</dbReference>
<feature type="region of interest" description="Disordered" evidence="9">
    <location>
        <begin position="34"/>
        <end position="66"/>
    </location>
</feature>
<keyword evidence="3" id="KW-0547">Nucleotide-binding</keyword>
<dbReference type="FunFam" id="3.40.50.10810:FF:000015">
    <property type="entry name" value="lymphoid-specific helicase isoform X1"/>
    <property type="match status" value="1"/>
</dbReference>
<dbReference type="InterPro" id="IPR044754">
    <property type="entry name" value="Isw1/2_DEXHc"/>
</dbReference>